<feature type="transmembrane region" description="Helical" evidence="5">
    <location>
        <begin position="207"/>
        <end position="240"/>
    </location>
</feature>
<dbReference type="OrthoDB" id="1454576at2"/>
<feature type="transmembrane region" description="Helical" evidence="5">
    <location>
        <begin position="27"/>
        <end position="45"/>
    </location>
</feature>
<dbReference type="RefSeq" id="WP_057930432.1">
    <property type="nucleotide sequence ID" value="NZ_LMZQ01000001.1"/>
</dbReference>
<evidence type="ECO:0000256" key="4">
    <source>
        <dbReference type="ARBA" id="ARBA00023136"/>
    </source>
</evidence>
<dbReference type="PANTHER" id="PTHR37422">
    <property type="entry name" value="TEICHURONIC ACID BIOSYNTHESIS PROTEIN TUAE"/>
    <property type="match status" value="1"/>
</dbReference>
<dbReference type="STRING" id="687842.ASU31_00445"/>
<feature type="transmembrane region" description="Helical" evidence="5">
    <location>
        <begin position="105"/>
        <end position="126"/>
    </location>
</feature>
<evidence type="ECO:0000256" key="5">
    <source>
        <dbReference type="SAM" id="Phobius"/>
    </source>
</evidence>
<evidence type="ECO:0000256" key="2">
    <source>
        <dbReference type="ARBA" id="ARBA00022692"/>
    </source>
</evidence>
<feature type="transmembrane region" description="Helical" evidence="5">
    <location>
        <begin position="78"/>
        <end position="99"/>
    </location>
</feature>
<keyword evidence="2 5" id="KW-0812">Transmembrane</keyword>
<dbReference type="EMBL" id="LMZQ01000001">
    <property type="protein sequence ID" value="KRT17803.1"/>
    <property type="molecule type" value="Genomic_DNA"/>
</dbReference>
<feature type="transmembrane region" description="Helical" evidence="5">
    <location>
        <begin position="342"/>
        <end position="364"/>
    </location>
</feature>
<accession>A0A0T5VVB8</accession>
<dbReference type="InterPro" id="IPR051533">
    <property type="entry name" value="WaaL-like"/>
</dbReference>
<feature type="transmembrane region" description="Helical" evidence="5">
    <location>
        <begin position="51"/>
        <end position="71"/>
    </location>
</feature>
<feature type="transmembrane region" description="Helical" evidence="5">
    <location>
        <begin position="285"/>
        <end position="304"/>
    </location>
</feature>
<keyword evidence="4 5" id="KW-0472">Membrane</keyword>
<feature type="transmembrane region" description="Helical" evidence="5">
    <location>
        <begin position="252"/>
        <end position="273"/>
    </location>
</feature>
<feature type="transmembrane region" description="Helical" evidence="5">
    <location>
        <begin position="376"/>
        <end position="399"/>
    </location>
</feature>
<dbReference type="PANTHER" id="PTHR37422:SF13">
    <property type="entry name" value="LIPOPOLYSACCHARIDE BIOSYNTHESIS PROTEIN PA4999-RELATED"/>
    <property type="match status" value="1"/>
</dbReference>
<comment type="subcellular location">
    <subcellularLocation>
        <location evidence="1">Membrane</location>
        <topology evidence="1">Multi-pass membrane protein</topology>
    </subcellularLocation>
</comment>
<dbReference type="InterPro" id="IPR007016">
    <property type="entry name" value="O-antigen_ligase-rel_domated"/>
</dbReference>
<keyword evidence="3 5" id="KW-1133">Transmembrane helix</keyword>
<evidence type="ECO:0000259" key="6">
    <source>
        <dbReference type="Pfam" id="PF04932"/>
    </source>
</evidence>
<feature type="transmembrane region" description="Helical" evidence="5">
    <location>
        <begin position="175"/>
        <end position="195"/>
    </location>
</feature>
<feature type="domain" description="O-antigen ligase-related" evidence="6">
    <location>
        <begin position="212"/>
        <end position="358"/>
    </location>
</feature>
<feature type="transmembrane region" description="Helical" evidence="5">
    <location>
        <begin position="138"/>
        <end position="160"/>
    </location>
</feature>
<dbReference type="Proteomes" id="UP000051950">
    <property type="component" value="Unassembled WGS sequence"/>
</dbReference>
<dbReference type="Pfam" id="PF04932">
    <property type="entry name" value="Wzy_C"/>
    <property type="match status" value="1"/>
</dbReference>
<evidence type="ECO:0000313" key="7">
    <source>
        <dbReference type="EMBL" id="KRT17803.1"/>
    </source>
</evidence>
<sequence>MLSKIQNNTTRITIDVKMVWHYLRRNLSIICILLILTLSFGLSTFEASRVFRGYSISIAALFITIFSVVLVYSSRSRWYSVTYIDLLFALLVCINFAALSNIEGYSLIGFLLCLLDISLFIFLISCRHIAGASELRNLFVVVLFFLSVILAAFTLCIYHTESNVIIRSGGLLKNSGINGIAIGCFAIPMLTKLNYFFSKYNAVIKVLLISCLLLIFTAIAVTLSRTAIICIIITIAVIIYKNVNITVSLSKQITLFCSFSAVLLFIFLSYLFTTRLKQGSTNGRIFIWGLTTEIITDNLILGVGPGGFTSTYNSYQIKLFSKLDGTEKIYHSASVSHPYNEAMYQFVEKGFLGFLIWFALFLSICRELKRKDYSNYACYSMPLLAELTIPPVLAILLVLKIEITLTPIQI</sequence>
<reference evidence="7 8" key="1">
    <citation type="submission" date="2015-11" db="EMBL/GenBank/DDBJ databases">
        <title>Sequence of Pedobacter ginsenosidimutans.</title>
        <authorList>
            <person name="Carson E."/>
            <person name="Keyser V."/>
            <person name="Newman J."/>
            <person name="Miller J."/>
        </authorList>
    </citation>
    <scope>NUCLEOTIDE SEQUENCE [LARGE SCALE GENOMIC DNA]</scope>
    <source>
        <strain evidence="7 8">KACC 14530</strain>
    </source>
</reference>
<gene>
    <name evidence="7" type="ORF">ASU31_00445</name>
</gene>
<organism evidence="7 8">
    <name type="scientific">Pedobacter ginsenosidimutans</name>
    <dbReference type="NCBI Taxonomy" id="687842"/>
    <lineage>
        <taxon>Bacteria</taxon>
        <taxon>Pseudomonadati</taxon>
        <taxon>Bacteroidota</taxon>
        <taxon>Sphingobacteriia</taxon>
        <taxon>Sphingobacteriales</taxon>
        <taxon>Sphingobacteriaceae</taxon>
        <taxon>Pedobacter</taxon>
    </lineage>
</organism>
<evidence type="ECO:0000256" key="3">
    <source>
        <dbReference type="ARBA" id="ARBA00022989"/>
    </source>
</evidence>
<dbReference type="GO" id="GO:0016020">
    <property type="term" value="C:membrane"/>
    <property type="evidence" value="ECO:0007669"/>
    <property type="project" value="UniProtKB-SubCell"/>
</dbReference>
<protein>
    <recommendedName>
        <fullName evidence="6">O-antigen ligase-related domain-containing protein</fullName>
    </recommendedName>
</protein>
<name>A0A0T5VVB8_9SPHI</name>
<dbReference type="AlphaFoldDB" id="A0A0T5VVB8"/>
<keyword evidence="8" id="KW-1185">Reference proteome</keyword>
<proteinExistence type="predicted"/>
<evidence type="ECO:0000313" key="8">
    <source>
        <dbReference type="Proteomes" id="UP000051950"/>
    </source>
</evidence>
<evidence type="ECO:0000256" key="1">
    <source>
        <dbReference type="ARBA" id="ARBA00004141"/>
    </source>
</evidence>
<comment type="caution">
    <text evidence="7">The sequence shown here is derived from an EMBL/GenBank/DDBJ whole genome shotgun (WGS) entry which is preliminary data.</text>
</comment>